<evidence type="ECO:0000313" key="6">
    <source>
        <dbReference type="Proteomes" id="UP000265515"/>
    </source>
</evidence>
<sequence>MFLTNGPRGSGGGGYNNVPNGQPYGNSNSGNGFGSGGGGVGRGNNACYNCRKTGHFARDCWSRRGRGYGSQQGDPELEEMKEHFRQLRREKQELEVKRELGEERKVREEDEIRRNQDFARKAEEFKLQFRAELLEEWRRTNTEAKEAVVKTRRSVTGRIKRKGSPYLKKKKNVDVWSDETESEETSDRDTSDSTTIGSDSEGPELRKKPHGKRRVKRLKSKLKSRKGKCRNVLGRTPPRVHGRGEWSKQQLMGHVDDPEKEATKNDGLDEPRVPLTGGFKGLSARCSQKGLI</sequence>
<evidence type="ECO:0000256" key="2">
    <source>
        <dbReference type="SAM" id="Coils"/>
    </source>
</evidence>
<dbReference type="Proteomes" id="UP000265515">
    <property type="component" value="Unassembled WGS sequence"/>
</dbReference>
<feature type="compositionally biased region" description="Basic residues" evidence="3">
    <location>
        <begin position="160"/>
        <end position="171"/>
    </location>
</feature>
<gene>
    <name evidence="5" type="ORF">CBR_g378</name>
</gene>
<dbReference type="SMART" id="SM00343">
    <property type="entry name" value="ZnF_C2HC"/>
    <property type="match status" value="1"/>
</dbReference>
<keyword evidence="2" id="KW-0175">Coiled coil</keyword>
<feature type="region of interest" description="Disordered" evidence="3">
    <location>
        <begin position="160"/>
        <end position="292"/>
    </location>
</feature>
<keyword evidence="1" id="KW-0862">Zinc</keyword>
<comment type="caution">
    <text evidence="5">The sequence shown here is derived from an EMBL/GenBank/DDBJ whole genome shotgun (WGS) entry which is preliminary data.</text>
</comment>
<feature type="coiled-coil region" evidence="2">
    <location>
        <begin position="77"/>
        <end position="111"/>
    </location>
</feature>
<proteinExistence type="predicted"/>
<dbReference type="EMBL" id="BFEA01000008">
    <property type="protein sequence ID" value="GBG60047.1"/>
    <property type="molecule type" value="Genomic_DNA"/>
</dbReference>
<reference evidence="5 6" key="1">
    <citation type="journal article" date="2018" name="Cell">
        <title>The Chara Genome: Secondary Complexity and Implications for Plant Terrestrialization.</title>
        <authorList>
            <person name="Nishiyama T."/>
            <person name="Sakayama H."/>
            <person name="Vries J.D."/>
            <person name="Buschmann H."/>
            <person name="Saint-Marcoux D."/>
            <person name="Ullrich K.K."/>
            <person name="Haas F.B."/>
            <person name="Vanderstraeten L."/>
            <person name="Becker D."/>
            <person name="Lang D."/>
            <person name="Vosolsobe S."/>
            <person name="Rombauts S."/>
            <person name="Wilhelmsson P.K.I."/>
            <person name="Janitza P."/>
            <person name="Kern R."/>
            <person name="Heyl A."/>
            <person name="Rumpler F."/>
            <person name="Villalobos L.I.A.C."/>
            <person name="Clay J.M."/>
            <person name="Skokan R."/>
            <person name="Toyoda A."/>
            <person name="Suzuki Y."/>
            <person name="Kagoshima H."/>
            <person name="Schijlen E."/>
            <person name="Tajeshwar N."/>
            <person name="Catarino B."/>
            <person name="Hetherington A.J."/>
            <person name="Saltykova A."/>
            <person name="Bonnot C."/>
            <person name="Breuninger H."/>
            <person name="Symeonidi A."/>
            <person name="Radhakrishnan G.V."/>
            <person name="Van Nieuwerburgh F."/>
            <person name="Deforce D."/>
            <person name="Chang C."/>
            <person name="Karol K.G."/>
            <person name="Hedrich R."/>
            <person name="Ulvskov P."/>
            <person name="Glockner G."/>
            <person name="Delwiche C.F."/>
            <person name="Petrasek J."/>
            <person name="Van de Peer Y."/>
            <person name="Friml J."/>
            <person name="Beilby M."/>
            <person name="Dolan L."/>
            <person name="Kohara Y."/>
            <person name="Sugano S."/>
            <person name="Fujiyama A."/>
            <person name="Delaux P.-M."/>
            <person name="Quint M."/>
            <person name="TheiBen G."/>
            <person name="Hagemann M."/>
            <person name="Harholt J."/>
            <person name="Dunand C."/>
            <person name="Zachgo S."/>
            <person name="Langdale J."/>
            <person name="Maumus F."/>
            <person name="Straeten D.V.D."/>
            <person name="Gould S.B."/>
            <person name="Rensing S.A."/>
        </authorList>
    </citation>
    <scope>NUCLEOTIDE SEQUENCE [LARGE SCALE GENOMIC DNA]</scope>
    <source>
        <strain evidence="5 6">S276</strain>
    </source>
</reference>
<dbReference type="InterPro" id="IPR001878">
    <property type="entry name" value="Znf_CCHC"/>
</dbReference>
<evidence type="ECO:0000256" key="1">
    <source>
        <dbReference type="PROSITE-ProRule" id="PRU00047"/>
    </source>
</evidence>
<feature type="region of interest" description="Disordered" evidence="3">
    <location>
        <begin position="1"/>
        <end position="38"/>
    </location>
</feature>
<dbReference type="GO" id="GO:0003676">
    <property type="term" value="F:nucleic acid binding"/>
    <property type="evidence" value="ECO:0007669"/>
    <property type="project" value="InterPro"/>
</dbReference>
<dbReference type="Gene3D" id="4.10.60.10">
    <property type="entry name" value="Zinc finger, CCHC-type"/>
    <property type="match status" value="1"/>
</dbReference>
<feature type="compositionally biased region" description="Basic residues" evidence="3">
    <location>
        <begin position="207"/>
        <end position="229"/>
    </location>
</feature>
<dbReference type="Pfam" id="PF00098">
    <property type="entry name" value="zf-CCHC"/>
    <property type="match status" value="1"/>
</dbReference>
<feature type="compositionally biased region" description="Low complexity" evidence="3">
    <location>
        <begin position="16"/>
        <end position="30"/>
    </location>
</feature>
<dbReference type="AlphaFoldDB" id="A0A388JQJ3"/>
<accession>A0A388JQJ3</accession>
<keyword evidence="1" id="KW-0479">Metal-binding</keyword>
<feature type="domain" description="CCHC-type" evidence="4">
    <location>
        <begin position="47"/>
        <end position="60"/>
    </location>
</feature>
<keyword evidence="1" id="KW-0863">Zinc-finger</keyword>
<evidence type="ECO:0000259" key="4">
    <source>
        <dbReference type="PROSITE" id="PS50158"/>
    </source>
</evidence>
<protein>
    <recommendedName>
        <fullName evidence="4">CCHC-type domain-containing protein</fullName>
    </recommendedName>
</protein>
<dbReference type="GO" id="GO:0008270">
    <property type="term" value="F:zinc ion binding"/>
    <property type="evidence" value="ECO:0007669"/>
    <property type="project" value="UniProtKB-KW"/>
</dbReference>
<dbReference type="Gramene" id="GBG60047">
    <property type="protein sequence ID" value="GBG60047"/>
    <property type="gene ID" value="CBR_g378"/>
</dbReference>
<dbReference type="STRING" id="69332.A0A388JQJ3"/>
<feature type="compositionally biased region" description="Basic and acidic residues" evidence="3">
    <location>
        <begin position="254"/>
        <end position="272"/>
    </location>
</feature>
<name>A0A388JQJ3_CHABU</name>
<organism evidence="5 6">
    <name type="scientific">Chara braunii</name>
    <name type="common">Braun's stonewort</name>
    <dbReference type="NCBI Taxonomy" id="69332"/>
    <lineage>
        <taxon>Eukaryota</taxon>
        <taxon>Viridiplantae</taxon>
        <taxon>Streptophyta</taxon>
        <taxon>Charophyceae</taxon>
        <taxon>Charales</taxon>
        <taxon>Characeae</taxon>
        <taxon>Chara</taxon>
    </lineage>
</organism>
<evidence type="ECO:0000256" key="3">
    <source>
        <dbReference type="SAM" id="MobiDB-lite"/>
    </source>
</evidence>
<evidence type="ECO:0000313" key="5">
    <source>
        <dbReference type="EMBL" id="GBG60047.1"/>
    </source>
</evidence>
<dbReference type="SUPFAM" id="SSF57756">
    <property type="entry name" value="Retrovirus zinc finger-like domains"/>
    <property type="match status" value="1"/>
</dbReference>
<keyword evidence="6" id="KW-1185">Reference proteome</keyword>
<dbReference type="PROSITE" id="PS50158">
    <property type="entry name" value="ZF_CCHC"/>
    <property type="match status" value="1"/>
</dbReference>
<dbReference type="InterPro" id="IPR036875">
    <property type="entry name" value="Znf_CCHC_sf"/>
</dbReference>